<reference evidence="1" key="1">
    <citation type="submission" date="2022-10" db="EMBL/GenBank/DDBJ databases">
        <authorList>
            <person name="Chen Y."/>
            <person name="Dougan E. K."/>
            <person name="Chan C."/>
            <person name="Rhodes N."/>
            <person name="Thang M."/>
        </authorList>
    </citation>
    <scope>NUCLEOTIDE SEQUENCE</scope>
</reference>
<comment type="caution">
    <text evidence="1">The sequence shown here is derived from an EMBL/GenBank/DDBJ whole genome shotgun (WGS) entry which is preliminary data.</text>
</comment>
<evidence type="ECO:0000313" key="1">
    <source>
        <dbReference type="EMBL" id="CAI4013197.1"/>
    </source>
</evidence>
<dbReference type="EMBL" id="CAMXCT030005757">
    <property type="protein sequence ID" value="CAL4800509.1"/>
    <property type="molecule type" value="Genomic_DNA"/>
</dbReference>
<proteinExistence type="predicted"/>
<name>A0A9P1GK53_9DINO</name>
<reference evidence="2 3" key="2">
    <citation type="submission" date="2024-05" db="EMBL/GenBank/DDBJ databases">
        <authorList>
            <person name="Chen Y."/>
            <person name="Shah S."/>
            <person name="Dougan E. K."/>
            <person name="Thang M."/>
            <person name="Chan C."/>
        </authorList>
    </citation>
    <scope>NUCLEOTIDE SEQUENCE [LARGE SCALE GENOMIC DNA]</scope>
</reference>
<keyword evidence="3" id="KW-1185">Reference proteome</keyword>
<dbReference type="OrthoDB" id="418975at2759"/>
<protein>
    <submittedName>
        <fullName evidence="2">3-methyl-2-oxobutanoate hydroxymethyltransferase</fullName>
    </submittedName>
</protein>
<dbReference type="EMBL" id="CAMXCT010005757">
    <property type="protein sequence ID" value="CAI4013197.1"/>
    <property type="molecule type" value="Genomic_DNA"/>
</dbReference>
<dbReference type="AlphaFoldDB" id="A0A9P1GK53"/>
<dbReference type="EMBL" id="CAMXCT020005757">
    <property type="protein sequence ID" value="CAL1166572.1"/>
    <property type="molecule type" value="Genomic_DNA"/>
</dbReference>
<evidence type="ECO:0000313" key="2">
    <source>
        <dbReference type="EMBL" id="CAL4800509.1"/>
    </source>
</evidence>
<sequence length="536" mass="60926">MDRHAQAAERLRVAAKERQQSPEGFVKELQNAMAELQVPLADRSFRKNFSRNYKVLFQANPNGYRVEVLESVLDLNATVYVNRRMHWITGLSMRKGHVLQQRLSQLFSLLESSEVKLGALWKLLQDLDEAWMEFEKHYIMDLIDIEAEARQPVADAVTLELQLRQAEEQRPPREEEEVHWLGRRERLPWTAQLEEHNVCDHAIRGAGVVPRSMPSISAVSQWLAKRTSTQNETPLDLQQLAVSAASEANASASELERTEKMKELLRKVCEINSNANVRGRGRPQMGFHVLQAAADDFLACQASEPTLETSVQAAFAKHVLEGFLHLRSYLFDMRGRMLEIDPQLQNNRQLQNCLVAWEDAWELGSRFLRPHDVSGALCSVAAQLGTLQQEHQDFASLVESQEAELFLVLPRLVLLCSLAGPERSSPFTATMLPSHFEEVSEGDDLGSVGPDFSRTAEWDELLKKFKDLEQERSWRQLVENALRGPSSAQDEPMKAFLTQLEALGFELTRRRPEEWNSCCSLLLRCSMAVVDKAQTT</sequence>
<organism evidence="1">
    <name type="scientific">Cladocopium goreaui</name>
    <dbReference type="NCBI Taxonomy" id="2562237"/>
    <lineage>
        <taxon>Eukaryota</taxon>
        <taxon>Sar</taxon>
        <taxon>Alveolata</taxon>
        <taxon>Dinophyceae</taxon>
        <taxon>Suessiales</taxon>
        <taxon>Symbiodiniaceae</taxon>
        <taxon>Cladocopium</taxon>
    </lineage>
</organism>
<evidence type="ECO:0000313" key="3">
    <source>
        <dbReference type="Proteomes" id="UP001152797"/>
    </source>
</evidence>
<gene>
    <name evidence="1" type="ORF">C1SCF055_LOCUS38188</name>
</gene>
<dbReference type="Proteomes" id="UP001152797">
    <property type="component" value="Unassembled WGS sequence"/>
</dbReference>
<accession>A0A9P1GK53</accession>